<organism evidence="1 2">
    <name type="scientific">Romanomermis culicivorax</name>
    <name type="common">Nematode worm</name>
    <dbReference type="NCBI Taxonomy" id="13658"/>
    <lineage>
        <taxon>Eukaryota</taxon>
        <taxon>Metazoa</taxon>
        <taxon>Ecdysozoa</taxon>
        <taxon>Nematoda</taxon>
        <taxon>Enoplea</taxon>
        <taxon>Dorylaimia</taxon>
        <taxon>Mermithida</taxon>
        <taxon>Mermithoidea</taxon>
        <taxon>Mermithidae</taxon>
        <taxon>Romanomermis</taxon>
    </lineage>
</organism>
<reference evidence="2" key="1">
    <citation type="submission" date="2022-11" db="UniProtKB">
        <authorList>
            <consortium name="WormBaseParasite"/>
        </authorList>
    </citation>
    <scope>IDENTIFICATION</scope>
</reference>
<sequence length="59" mass="6541">MKQEATIGWTPMDQGCGQQEALLPPSCTAAEVCLVKQQIYHRAKARDFQMKKGNNKSSS</sequence>
<protein>
    <submittedName>
        <fullName evidence="2">Uncharacterized protein</fullName>
    </submittedName>
</protein>
<evidence type="ECO:0000313" key="1">
    <source>
        <dbReference type="Proteomes" id="UP000887565"/>
    </source>
</evidence>
<proteinExistence type="predicted"/>
<evidence type="ECO:0000313" key="2">
    <source>
        <dbReference type="WBParaSite" id="nRc.2.0.1.t28879-RA"/>
    </source>
</evidence>
<name>A0A915JS26_ROMCU</name>
<dbReference type="AlphaFoldDB" id="A0A915JS26"/>
<dbReference type="Proteomes" id="UP000887565">
    <property type="component" value="Unplaced"/>
</dbReference>
<keyword evidence="1" id="KW-1185">Reference proteome</keyword>
<accession>A0A915JS26</accession>
<dbReference type="WBParaSite" id="nRc.2.0.1.t28879-RA">
    <property type="protein sequence ID" value="nRc.2.0.1.t28879-RA"/>
    <property type="gene ID" value="nRc.2.0.1.g28879"/>
</dbReference>